<dbReference type="HOGENOM" id="CLU_014293_0_1_1"/>
<evidence type="ECO:0000256" key="7">
    <source>
        <dbReference type="ARBA" id="ARBA00022759"/>
    </source>
</evidence>
<feature type="compositionally biased region" description="Basic residues" evidence="16">
    <location>
        <begin position="388"/>
        <end position="398"/>
    </location>
</feature>
<dbReference type="GO" id="GO:0008270">
    <property type="term" value="F:zinc ion binding"/>
    <property type="evidence" value="ECO:0007669"/>
    <property type="project" value="UniProtKB-KW"/>
</dbReference>
<evidence type="ECO:0000256" key="3">
    <source>
        <dbReference type="ARBA" id="ARBA00022490"/>
    </source>
</evidence>
<dbReference type="GO" id="GO:0036503">
    <property type="term" value="P:ERAD pathway"/>
    <property type="evidence" value="ECO:0000318"/>
    <property type="project" value="GO_Central"/>
</dbReference>
<dbReference type="Pfam" id="PF18716">
    <property type="entry name" value="VATC"/>
    <property type="match status" value="1"/>
</dbReference>
<keyword evidence="12 15" id="KW-0175">Coiled coil</keyword>
<name>D6WVQ0_TRICA</name>
<keyword evidence="4 14" id="KW-0540">Nuclease</keyword>
<feature type="repeat" description="ANK" evidence="13">
    <location>
        <begin position="434"/>
        <end position="466"/>
    </location>
</feature>
<keyword evidence="6" id="KW-0677">Repeat</keyword>
<dbReference type="PANTHER" id="PTHR16036">
    <property type="entry name" value="ANKYRIN REPEAT AND ZINC FINGER DOMAIN-CONTAINING PROTEIN 1"/>
    <property type="match status" value="1"/>
</dbReference>
<accession>D6WVQ0</accession>
<dbReference type="InterPro" id="IPR047139">
    <property type="entry name" value="ANKZ1/VMS1"/>
</dbReference>
<dbReference type="PANTHER" id="PTHR16036:SF2">
    <property type="entry name" value="TRNA ENDONUCLEASE ANKZF1"/>
    <property type="match status" value="1"/>
</dbReference>
<keyword evidence="19" id="KW-1185">Reference proteome</keyword>
<dbReference type="InterPro" id="IPR036770">
    <property type="entry name" value="Ankyrin_rpt-contain_sf"/>
</dbReference>
<keyword evidence="8" id="KW-0863">Zinc-finger</keyword>
<evidence type="ECO:0000256" key="9">
    <source>
        <dbReference type="ARBA" id="ARBA00022801"/>
    </source>
</evidence>
<feature type="region of interest" description="Disordered" evidence="16">
    <location>
        <begin position="202"/>
        <end position="221"/>
    </location>
</feature>
<dbReference type="AlphaFoldDB" id="D6WVQ0"/>
<evidence type="ECO:0000256" key="13">
    <source>
        <dbReference type="PROSITE-ProRule" id="PRU00023"/>
    </source>
</evidence>
<dbReference type="GO" id="GO:0016787">
    <property type="term" value="F:hydrolase activity"/>
    <property type="evidence" value="ECO:0007669"/>
    <property type="project" value="UniProtKB-KW"/>
</dbReference>
<dbReference type="STRING" id="7070.D6WVQ0"/>
<dbReference type="eggNOG" id="KOG2505">
    <property type="taxonomic scope" value="Eukaryota"/>
</dbReference>
<dbReference type="GO" id="GO:0004519">
    <property type="term" value="F:endonuclease activity"/>
    <property type="evidence" value="ECO:0007669"/>
    <property type="project" value="UniProtKB-KW"/>
</dbReference>
<reference evidence="18 19" key="2">
    <citation type="journal article" date="2010" name="Nucleic Acids Res.">
        <title>BeetleBase in 2010: revisions to provide comprehensive genomic information for Tribolium castaneum.</title>
        <authorList>
            <person name="Kim H.S."/>
            <person name="Murphy T."/>
            <person name="Xia J."/>
            <person name="Caragea D."/>
            <person name="Park Y."/>
            <person name="Beeman R.W."/>
            <person name="Lorenzen M.D."/>
            <person name="Butcher S."/>
            <person name="Manak J.R."/>
            <person name="Brown S.J."/>
        </authorList>
    </citation>
    <scope>GENOME REANNOTATION</scope>
    <source>
        <strain evidence="18 19">Georgia GA2</strain>
    </source>
</reference>
<feature type="domain" description="VLRF1" evidence="17">
    <location>
        <begin position="162"/>
        <end position="306"/>
    </location>
</feature>
<dbReference type="KEGG" id="tca:655005"/>
<dbReference type="Pfam" id="PF18826">
    <property type="entry name" value="bVLRF1"/>
    <property type="match status" value="1"/>
</dbReference>
<feature type="region of interest" description="Disordered" evidence="16">
    <location>
        <begin position="381"/>
        <end position="406"/>
    </location>
</feature>
<dbReference type="PROSITE" id="PS50088">
    <property type="entry name" value="ANK_REPEAT"/>
    <property type="match status" value="1"/>
</dbReference>
<dbReference type="InParanoid" id="D6WVQ0"/>
<feature type="region of interest" description="Disordered" evidence="16">
    <location>
        <begin position="86"/>
        <end position="111"/>
    </location>
</feature>
<evidence type="ECO:0000313" key="18">
    <source>
        <dbReference type="EMBL" id="EFA08600.1"/>
    </source>
</evidence>
<evidence type="ECO:0000256" key="16">
    <source>
        <dbReference type="SAM" id="MobiDB-lite"/>
    </source>
</evidence>
<dbReference type="SUPFAM" id="SSF48403">
    <property type="entry name" value="Ankyrin repeat"/>
    <property type="match status" value="1"/>
</dbReference>
<keyword evidence="7 14" id="KW-0255">Endonuclease</keyword>
<evidence type="ECO:0000256" key="15">
    <source>
        <dbReference type="SAM" id="Coils"/>
    </source>
</evidence>
<dbReference type="InterPro" id="IPR002110">
    <property type="entry name" value="Ankyrin_rpt"/>
</dbReference>
<keyword evidence="10" id="KW-0862">Zinc</keyword>
<feature type="active site" evidence="14">
    <location>
        <position position="205"/>
    </location>
</feature>
<protein>
    <submittedName>
        <fullName evidence="18">Protein vms-1-like Protein</fullName>
    </submittedName>
</protein>
<evidence type="ECO:0000313" key="19">
    <source>
        <dbReference type="Proteomes" id="UP000007266"/>
    </source>
</evidence>
<sequence length="612" mass="70586">MEFMKIFDEKFHEIVKSGIRSILLENEPEDVENSILKDWLPEKPNSLACSYCRVEFDQVCQQREHYKLDWHRYNLRQSLLQKPPITEEEFDEKTTHDDISSISGSDSEKDDNLDSFATAQGKIFLQNEQGTVFSIYACLLYRKKEELQNQVLKTRLKECCVSNRKWAVLMLGGGHFAGAVFDNDQVVVHKTFHCYTVRAGQGGAQSSRDAKSGGSGPKSAGASLRRYNEQALVQHVRGIVDTWKSQLDECALILYRASGPYNRGVLFGGGDPVFDKNDARLRTIPFSTRRATFTEVKRVHSEMTTAQVYHSYDSAIQYFTRRKNTKRVKTRSPCIDRAKSREIIERPLPVTHETSSDEEVLNLSTENNEISFVDSLQEFEDTLTPEQRRKRKPKKSKTKQNEQRKHELIQTLQKGDIETLARVVNDFNEIVDDDGNTLLHIAAMNEQNATLSFLLEKGANPCAKNHKQQTPYTCTQSKEIRESLKQFARDFPDKYNYNKAQIPTNVLTPEELAEKKKAQRKLKKEKEKIKKKENEIKRREEMEKERFLKLSDREKRALAAERRILSQSGTVITRCFLCACDMTGKVPFEYLGNRFCSVECLKAHRLQNPQIL</sequence>
<evidence type="ECO:0000256" key="6">
    <source>
        <dbReference type="ARBA" id="ARBA00022737"/>
    </source>
</evidence>
<comment type="similarity">
    <text evidence="2 14">Belongs to the ANKZF1/VMS1 family.</text>
</comment>
<dbReference type="EMBL" id="KQ971358">
    <property type="protein sequence ID" value="EFA08600.1"/>
    <property type="molecule type" value="Genomic_DNA"/>
</dbReference>
<dbReference type="SMART" id="SM00248">
    <property type="entry name" value="ANK"/>
    <property type="match status" value="1"/>
</dbReference>
<keyword evidence="11 13" id="KW-0040">ANK repeat</keyword>
<keyword evidence="9 14" id="KW-0378">Hydrolase</keyword>
<dbReference type="InterPro" id="IPR041540">
    <property type="entry name" value="VATC"/>
</dbReference>
<evidence type="ECO:0000256" key="8">
    <source>
        <dbReference type="ARBA" id="ARBA00022771"/>
    </source>
</evidence>
<gene>
    <name evidence="18" type="primary">AUGUSTUS-3.0.2_06259</name>
    <name evidence="18" type="ORF">TcasGA2_TC006259</name>
</gene>
<dbReference type="InterPro" id="IPR041175">
    <property type="entry name" value="VLRF1/Vms1"/>
</dbReference>
<evidence type="ECO:0000256" key="10">
    <source>
        <dbReference type="ARBA" id="ARBA00022833"/>
    </source>
</evidence>
<keyword evidence="5" id="KW-0479">Metal-binding</keyword>
<evidence type="ECO:0000259" key="17">
    <source>
        <dbReference type="PROSITE" id="PS52044"/>
    </source>
</evidence>
<dbReference type="PROSITE" id="PS52044">
    <property type="entry name" value="VLRF1"/>
    <property type="match status" value="1"/>
</dbReference>
<evidence type="ECO:0000256" key="5">
    <source>
        <dbReference type="ARBA" id="ARBA00022723"/>
    </source>
</evidence>
<comment type="domain">
    <text evidence="14">The VLRF1 domain mediates binding to the 60S ribosomal subunit.</text>
</comment>
<organism evidence="18 19">
    <name type="scientific">Tribolium castaneum</name>
    <name type="common">Red flour beetle</name>
    <dbReference type="NCBI Taxonomy" id="7070"/>
    <lineage>
        <taxon>Eukaryota</taxon>
        <taxon>Metazoa</taxon>
        <taxon>Ecdysozoa</taxon>
        <taxon>Arthropoda</taxon>
        <taxon>Hexapoda</taxon>
        <taxon>Insecta</taxon>
        <taxon>Pterygota</taxon>
        <taxon>Neoptera</taxon>
        <taxon>Endopterygota</taxon>
        <taxon>Coleoptera</taxon>
        <taxon>Polyphaga</taxon>
        <taxon>Cucujiformia</taxon>
        <taxon>Tenebrionidae</taxon>
        <taxon>Tenebrionidae incertae sedis</taxon>
        <taxon>Tribolium</taxon>
    </lineage>
</organism>
<dbReference type="OrthoDB" id="429841at2759"/>
<evidence type="ECO:0000256" key="2">
    <source>
        <dbReference type="ARBA" id="ARBA00009262"/>
    </source>
</evidence>
<evidence type="ECO:0000256" key="14">
    <source>
        <dbReference type="PROSITE-ProRule" id="PRU01389"/>
    </source>
</evidence>
<comment type="subcellular location">
    <subcellularLocation>
        <location evidence="1">Cytoplasm</location>
    </subcellularLocation>
</comment>
<keyword evidence="3 14" id="KW-0963">Cytoplasm</keyword>
<reference evidence="18 19" key="1">
    <citation type="journal article" date="2008" name="Nature">
        <title>The genome of the model beetle and pest Tribolium castaneum.</title>
        <authorList>
            <consortium name="Tribolium Genome Sequencing Consortium"/>
            <person name="Richards S."/>
            <person name="Gibbs R.A."/>
            <person name="Weinstock G.M."/>
            <person name="Brown S.J."/>
            <person name="Denell R."/>
            <person name="Beeman R.W."/>
            <person name="Gibbs R."/>
            <person name="Beeman R.W."/>
            <person name="Brown S.J."/>
            <person name="Bucher G."/>
            <person name="Friedrich M."/>
            <person name="Grimmelikhuijzen C.J."/>
            <person name="Klingler M."/>
            <person name="Lorenzen M."/>
            <person name="Richards S."/>
            <person name="Roth S."/>
            <person name="Schroder R."/>
            <person name="Tautz D."/>
            <person name="Zdobnov E.M."/>
            <person name="Muzny D."/>
            <person name="Gibbs R.A."/>
            <person name="Weinstock G.M."/>
            <person name="Attaway T."/>
            <person name="Bell S."/>
            <person name="Buhay C.J."/>
            <person name="Chandrabose M.N."/>
            <person name="Chavez D."/>
            <person name="Clerk-Blankenburg K.P."/>
            <person name="Cree A."/>
            <person name="Dao M."/>
            <person name="Davis C."/>
            <person name="Chacko J."/>
            <person name="Dinh H."/>
            <person name="Dugan-Rocha S."/>
            <person name="Fowler G."/>
            <person name="Garner T.T."/>
            <person name="Garnes J."/>
            <person name="Gnirke A."/>
            <person name="Hawes A."/>
            <person name="Hernandez J."/>
            <person name="Hines S."/>
            <person name="Holder M."/>
            <person name="Hume J."/>
            <person name="Jhangiani S.N."/>
            <person name="Joshi V."/>
            <person name="Khan Z.M."/>
            <person name="Jackson L."/>
            <person name="Kovar C."/>
            <person name="Kowis A."/>
            <person name="Lee S."/>
            <person name="Lewis L.R."/>
            <person name="Margolis J."/>
            <person name="Morgan M."/>
            <person name="Nazareth L.V."/>
            <person name="Nguyen N."/>
            <person name="Okwuonu G."/>
            <person name="Parker D."/>
            <person name="Richards S."/>
            <person name="Ruiz S.J."/>
            <person name="Santibanez J."/>
            <person name="Savard J."/>
            <person name="Scherer S.E."/>
            <person name="Schneider B."/>
            <person name="Sodergren E."/>
            <person name="Tautz D."/>
            <person name="Vattahil S."/>
            <person name="Villasana D."/>
            <person name="White C.S."/>
            <person name="Wright R."/>
            <person name="Park Y."/>
            <person name="Beeman R.W."/>
            <person name="Lord J."/>
            <person name="Oppert B."/>
            <person name="Lorenzen M."/>
            <person name="Brown S."/>
            <person name="Wang L."/>
            <person name="Savard J."/>
            <person name="Tautz D."/>
            <person name="Richards S."/>
            <person name="Weinstock G."/>
            <person name="Gibbs R.A."/>
            <person name="Liu Y."/>
            <person name="Worley K."/>
            <person name="Weinstock G."/>
            <person name="Elsik C.G."/>
            <person name="Reese J.T."/>
            <person name="Elhaik E."/>
            <person name="Landan G."/>
            <person name="Graur D."/>
            <person name="Arensburger P."/>
            <person name="Atkinson P."/>
            <person name="Beeman R.W."/>
            <person name="Beidler J."/>
            <person name="Brown S.J."/>
            <person name="Demuth J.P."/>
            <person name="Drury D.W."/>
            <person name="Du Y.Z."/>
            <person name="Fujiwara H."/>
            <person name="Lorenzen M."/>
            <person name="Maselli V."/>
            <person name="Osanai M."/>
            <person name="Park Y."/>
            <person name="Robertson H.M."/>
            <person name="Tu Z."/>
            <person name="Wang J.J."/>
            <person name="Wang S."/>
            <person name="Richards S."/>
            <person name="Song H."/>
            <person name="Zhang L."/>
            <person name="Sodergren E."/>
            <person name="Werner D."/>
            <person name="Stanke M."/>
            <person name="Morgenstern B."/>
            <person name="Solovyev V."/>
            <person name="Kosarev P."/>
            <person name="Brown G."/>
            <person name="Chen H.C."/>
            <person name="Ermolaeva O."/>
            <person name="Hlavina W."/>
            <person name="Kapustin Y."/>
            <person name="Kiryutin B."/>
            <person name="Kitts P."/>
            <person name="Maglott D."/>
            <person name="Pruitt K."/>
            <person name="Sapojnikov V."/>
            <person name="Souvorov A."/>
            <person name="Mackey A.J."/>
            <person name="Waterhouse R.M."/>
            <person name="Wyder S."/>
            <person name="Zdobnov E.M."/>
            <person name="Zdobnov E.M."/>
            <person name="Wyder S."/>
            <person name="Kriventseva E.V."/>
            <person name="Kadowaki T."/>
            <person name="Bork P."/>
            <person name="Aranda M."/>
            <person name="Bao R."/>
            <person name="Beermann A."/>
            <person name="Berns N."/>
            <person name="Bolognesi R."/>
            <person name="Bonneton F."/>
            <person name="Bopp D."/>
            <person name="Brown S.J."/>
            <person name="Bucher G."/>
            <person name="Butts T."/>
            <person name="Chaumot A."/>
            <person name="Denell R.E."/>
            <person name="Ferrier D.E."/>
            <person name="Friedrich M."/>
            <person name="Gordon C.M."/>
            <person name="Jindra M."/>
            <person name="Klingler M."/>
            <person name="Lan Q."/>
            <person name="Lattorff H.M."/>
            <person name="Laudet V."/>
            <person name="von Levetsow C."/>
            <person name="Liu Z."/>
            <person name="Lutz R."/>
            <person name="Lynch J.A."/>
            <person name="da Fonseca R.N."/>
            <person name="Posnien N."/>
            <person name="Reuter R."/>
            <person name="Roth S."/>
            <person name="Savard J."/>
            <person name="Schinko J.B."/>
            <person name="Schmitt C."/>
            <person name="Schoppmeier M."/>
            <person name="Schroder R."/>
            <person name="Shippy T.D."/>
            <person name="Simonnet F."/>
            <person name="Marques-Souza H."/>
            <person name="Tautz D."/>
            <person name="Tomoyasu Y."/>
            <person name="Trauner J."/>
            <person name="Van der Zee M."/>
            <person name="Vervoort M."/>
            <person name="Wittkopp N."/>
            <person name="Wimmer E.A."/>
            <person name="Yang X."/>
            <person name="Jones A.K."/>
            <person name="Sattelle D.B."/>
            <person name="Ebert P.R."/>
            <person name="Nelson D."/>
            <person name="Scott J.G."/>
            <person name="Beeman R.W."/>
            <person name="Muthukrishnan S."/>
            <person name="Kramer K.J."/>
            <person name="Arakane Y."/>
            <person name="Beeman R.W."/>
            <person name="Zhu Q."/>
            <person name="Hogenkamp D."/>
            <person name="Dixit R."/>
            <person name="Oppert B."/>
            <person name="Jiang H."/>
            <person name="Zou Z."/>
            <person name="Marshall J."/>
            <person name="Elpidina E."/>
            <person name="Vinokurov K."/>
            <person name="Oppert C."/>
            <person name="Zou Z."/>
            <person name="Evans J."/>
            <person name="Lu Z."/>
            <person name="Zhao P."/>
            <person name="Sumathipala N."/>
            <person name="Altincicek B."/>
            <person name="Vilcinskas A."/>
            <person name="Williams M."/>
            <person name="Hultmark D."/>
            <person name="Hetru C."/>
            <person name="Jiang H."/>
            <person name="Grimmelikhuijzen C.J."/>
            <person name="Hauser F."/>
            <person name="Cazzamali G."/>
            <person name="Williamson M."/>
            <person name="Park Y."/>
            <person name="Li B."/>
            <person name="Tanaka Y."/>
            <person name="Predel R."/>
            <person name="Neupert S."/>
            <person name="Schachtner J."/>
            <person name="Verleyen P."/>
            <person name="Raible F."/>
            <person name="Bork P."/>
            <person name="Friedrich M."/>
            <person name="Walden K.K."/>
            <person name="Robertson H.M."/>
            <person name="Angeli S."/>
            <person name="Foret S."/>
            <person name="Bucher G."/>
            <person name="Schuetz S."/>
            <person name="Maleszka R."/>
            <person name="Wimmer E.A."/>
            <person name="Beeman R.W."/>
            <person name="Lorenzen M."/>
            <person name="Tomoyasu Y."/>
            <person name="Miller S.C."/>
            <person name="Grossmann D."/>
            <person name="Bucher G."/>
        </authorList>
    </citation>
    <scope>NUCLEOTIDE SEQUENCE [LARGE SCALE GENOMIC DNA]</scope>
    <source>
        <strain evidence="18 19">Georgia GA2</strain>
    </source>
</reference>
<dbReference type="PROSITE" id="PS50297">
    <property type="entry name" value="ANK_REP_REGION"/>
    <property type="match status" value="1"/>
</dbReference>
<evidence type="ECO:0000256" key="1">
    <source>
        <dbReference type="ARBA" id="ARBA00004496"/>
    </source>
</evidence>
<dbReference type="PhylomeDB" id="D6WVQ0"/>
<dbReference type="Gene3D" id="1.25.40.20">
    <property type="entry name" value="Ankyrin repeat-containing domain"/>
    <property type="match status" value="1"/>
</dbReference>
<dbReference type="OMA" id="GPHIFMC"/>
<evidence type="ECO:0000256" key="12">
    <source>
        <dbReference type="ARBA" id="ARBA00023054"/>
    </source>
</evidence>
<proteinExistence type="inferred from homology"/>
<dbReference type="Pfam" id="PF00023">
    <property type="entry name" value="Ank"/>
    <property type="match status" value="1"/>
</dbReference>
<dbReference type="GO" id="GO:0005737">
    <property type="term" value="C:cytoplasm"/>
    <property type="evidence" value="ECO:0007669"/>
    <property type="project" value="UniProtKB-SubCell"/>
</dbReference>
<evidence type="ECO:0000256" key="11">
    <source>
        <dbReference type="ARBA" id="ARBA00023043"/>
    </source>
</evidence>
<evidence type="ECO:0000256" key="4">
    <source>
        <dbReference type="ARBA" id="ARBA00022722"/>
    </source>
</evidence>
<dbReference type="Proteomes" id="UP000007266">
    <property type="component" value="Linkage group 8"/>
</dbReference>
<feature type="coiled-coil region" evidence="15">
    <location>
        <begin position="512"/>
        <end position="545"/>
    </location>
</feature>